<dbReference type="InterPro" id="IPR018247">
    <property type="entry name" value="EF_Hand_1_Ca_BS"/>
</dbReference>
<feature type="chain" id="PRO_5047437712" evidence="1">
    <location>
        <begin position="21"/>
        <end position="748"/>
    </location>
</feature>
<protein>
    <submittedName>
        <fullName evidence="2">DUF11 domain-containing protein</fullName>
    </submittedName>
</protein>
<keyword evidence="1" id="KW-0732">Signal</keyword>
<evidence type="ECO:0000313" key="3">
    <source>
        <dbReference type="Proteomes" id="UP001500191"/>
    </source>
</evidence>
<accession>A0ABP3M682</accession>
<name>A0ABP3M682_9DEIO</name>
<organism evidence="2 3">
    <name type="scientific">Deinococcus depolymerans</name>
    <dbReference type="NCBI Taxonomy" id="392408"/>
    <lineage>
        <taxon>Bacteria</taxon>
        <taxon>Thermotogati</taxon>
        <taxon>Deinococcota</taxon>
        <taxon>Deinococci</taxon>
        <taxon>Deinococcales</taxon>
        <taxon>Deinococcaceae</taxon>
        <taxon>Deinococcus</taxon>
    </lineage>
</organism>
<keyword evidence="3" id="KW-1185">Reference proteome</keyword>
<comment type="caution">
    <text evidence="2">The sequence shown here is derived from an EMBL/GenBank/DDBJ whole genome shotgun (WGS) entry which is preliminary data.</text>
</comment>
<dbReference type="Proteomes" id="UP001500191">
    <property type="component" value="Unassembled WGS sequence"/>
</dbReference>
<dbReference type="PROSITE" id="PS00018">
    <property type="entry name" value="EF_HAND_1"/>
    <property type="match status" value="1"/>
</dbReference>
<evidence type="ECO:0000256" key="1">
    <source>
        <dbReference type="SAM" id="SignalP"/>
    </source>
</evidence>
<evidence type="ECO:0000313" key="2">
    <source>
        <dbReference type="EMBL" id="GAA0513884.1"/>
    </source>
</evidence>
<proteinExistence type="predicted"/>
<sequence>MKRTQLIALMAALAAGSASAQTTVSPSSSKGTNAGTVITNTAVATYQDPGNATQNLSSTSNTVSTTVLEKFDFDITYPSGADSDATDTTTSAPASHQRSNVLPGSRVVFPYVAVNNGNATQTITLTSDATSGVSNVLYFLTNPDTNNDGVVSDTELAAATAVTSIVLPVAGDDPNTGAVETNTGIVNFYQVYTAAGAPGAVVGATPIGTGRVWSGSANVTVTEQSNAGGPTYDDLWWQYNASTIVSPSLTNNPNASLTPGGVDSPPAGGANVPGYTDPAGTVVGVSGDEQFAYPKADANLTDDTVVFTNTVNNNSAVADATSLSVVPRTNQAGYTQTVTPTGTAGQYTVVQTNPDGTTTTATVTLNTVTLNVPANGNASYTVTVTYPDQDSLANPHPIYLQIGVDSGNDSNSTPDDFTYDTVLPPAMQFADSTAPLGATDIVASQTGTAGATVTFPMDVANTGEYPETYNLSGYTVVTLLDGSRQIVPINYTGPGLTSAGTTPVAVDLNGDGDTSDAGETVNVPVYTTGSVAANTELDVDANVTLPANVRATGGTPYLLTQRATSVYSAITRTDVNDNIVVNVAGTLALGKFTQSNGTPANSEYVLGNPGSPASGTSANPAAIANPANYSALNPTNYVPGTTYSYKIIAKNTYNTRVEKFFVQDTLNSNLVFNTVMGAVSGNSLVEPGDTSSSTIIYSTDGSTWTSSAPVSPGSTVYVAVDDPTQAGQQPGSLDPNAVLEMTITVTIK</sequence>
<gene>
    <name evidence="2" type="ORF">GCM10008937_22050</name>
</gene>
<dbReference type="RefSeq" id="WP_343758766.1">
    <property type="nucleotide sequence ID" value="NZ_BAAADB010000019.1"/>
</dbReference>
<reference evidence="3" key="1">
    <citation type="journal article" date="2019" name="Int. J. Syst. Evol. Microbiol.">
        <title>The Global Catalogue of Microorganisms (GCM) 10K type strain sequencing project: providing services to taxonomists for standard genome sequencing and annotation.</title>
        <authorList>
            <consortium name="The Broad Institute Genomics Platform"/>
            <consortium name="The Broad Institute Genome Sequencing Center for Infectious Disease"/>
            <person name="Wu L."/>
            <person name="Ma J."/>
        </authorList>
    </citation>
    <scope>NUCLEOTIDE SEQUENCE [LARGE SCALE GENOMIC DNA]</scope>
    <source>
        <strain evidence="3">JCM 14368</strain>
    </source>
</reference>
<dbReference type="EMBL" id="BAAADB010000019">
    <property type="protein sequence ID" value="GAA0513884.1"/>
    <property type="molecule type" value="Genomic_DNA"/>
</dbReference>
<feature type="signal peptide" evidence="1">
    <location>
        <begin position="1"/>
        <end position="20"/>
    </location>
</feature>